<evidence type="ECO:0000256" key="1">
    <source>
        <dbReference type="ARBA" id="ARBA00022801"/>
    </source>
</evidence>
<sequence length="337" mass="39180">MYIVQILNGFLSLALWIPFGIGGWVLGLASPHVPVAIREPGIVYSVKQAESLGLDAQQTYADILDTLHPRYVRLIAYWDRIEKQQGIYDFSEMDAFVAASEQHYVKLMLVVGQKVPRWPECHIPYWAMNVSQSNRENAALLYIQAFVDRYKDSTAVEFWQVENEPFFGFGVCPKDDAKFFNQEIQMVRSRDPRPIIVTASGEMDPWIQAFRVADAVGVSLYRRAAWQLGPAHITLDYPLPPLFYYLKAKAMSAIFHKPVMVVELQLEPWLVTDLSKASLDTQFASMSFDNFVSNLSYADHTRIPRVYMWGVEWWEWLRARQHPEFFDYVRHKYFFVQ</sequence>
<protein>
    <recommendedName>
        <fullName evidence="5">GH10 domain-containing protein</fullName>
    </recommendedName>
</protein>
<accession>A0A2H9N5L5</accession>
<dbReference type="GO" id="GO:0000272">
    <property type="term" value="P:polysaccharide catabolic process"/>
    <property type="evidence" value="ECO:0007669"/>
    <property type="project" value="UniProtKB-KW"/>
</dbReference>
<dbReference type="SUPFAM" id="SSF51445">
    <property type="entry name" value="(Trans)glycosidases"/>
    <property type="match status" value="1"/>
</dbReference>
<reference evidence="7" key="1">
    <citation type="submission" date="2017-09" db="EMBL/GenBank/DDBJ databases">
        <title>Depth-based differentiation of microbial function through sediment-hosted aquifers and enrichment of novel symbionts in the deep terrestrial subsurface.</title>
        <authorList>
            <person name="Probst A.J."/>
            <person name="Ladd B."/>
            <person name="Jarett J.K."/>
            <person name="Geller-Mcgrath D.E."/>
            <person name="Sieber C.M.K."/>
            <person name="Emerson J.B."/>
            <person name="Anantharaman K."/>
            <person name="Thomas B.C."/>
            <person name="Malmstrom R."/>
            <person name="Stieglmeier M."/>
            <person name="Klingl A."/>
            <person name="Woyke T."/>
            <person name="Ryan C.M."/>
            <person name="Banfield J.F."/>
        </authorList>
    </citation>
    <scope>NUCLEOTIDE SEQUENCE [LARGE SCALE GENOMIC DNA]</scope>
</reference>
<keyword evidence="4" id="KW-0812">Transmembrane</keyword>
<dbReference type="InterPro" id="IPR001000">
    <property type="entry name" value="GH10_dom"/>
</dbReference>
<keyword evidence="4" id="KW-0472">Membrane</keyword>
<proteinExistence type="predicted"/>
<feature type="transmembrane region" description="Helical" evidence="4">
    <location>
        <begin position="6"/>
        <end position="29"/>
    </location>
</feature>
<evidence type="ECO:0000256" key="3">
    <source>
        <dbReference type="ARBA" id="ARBA00023326"/>
    </source>
</evidence>
<evidence type="ECO:0000313" key="7">
    <source>
        <dbReference type="Proteomes" id="UP000236842"/>
    </source>
</evidence>
<evidence type="ECO:0000259" key="5">
    <source>
        <dbReference type="Pfam" id="PF00331"/>
    </source>
</evidence>
<dbReference type="AlphaFoldDB" id="A0A2H9N5L5"/>
<feature type="domain" description="GH10" evidence="5">
    <location>
        <begin position="78"/>
        <end position="166"/>
    </location>
</feature>
<organism evidence="6 7">
    <name type="scientific">Candidatus Brennerbacteria bacterium CG_4_8_14_3_um_filter_43_14</name>
    <dbReference type="NCBI Taxonomy" id="1974521"/>
    <lineage>
        <taxon>Bacteria</taxon>
        <taxon>Candidatus Brenneribacteriota</taxon>
    </lineage>
</organism>
<dbReference type="InterPro" id="IPR017853">
    <property type="entry name" value="GH"/>
</dbReference>
<keyword evidence="2" id="KW-0119">Carbohydrate metabolism</keyword>
<dbReference type="Proteomes" id="UP000236842">
    <property type="component" value="Unassembled WGS sequence"/>
</dbReference>
<comment type="caution">
    <text evidence="6">The sequence shown here is derived from an EMBL/GenBank/DDBJ whole genome shotgun (WGS) entry which is preliminary data.</text>
</comment>
<evidence type="ECO:0000256" key="2">
    <source>
        <dbReference type="ARBA" id="ARBA00023277"/>
    </source>
</evidence>
<dbReference type="EMBL" id="PFIJ01000017">
    <property type="protein sequence ID" value="PIX29157.1"/>
    <property type="molecule type" value="Genomic_DNA"/>
</dbReference>
<evidence type="ECO:0000313" key="6">
    <source>
        <dbReference type="EMBL" id="PIX29157.1"/>
    </source>
</evidence>
<gene>
    <name evidence="6" type="ORF">COZ64_00850</name>
</gene>
<dbReference type="Gene3D" id="3.20.20.80">
    <property type="entry name" value="Glycosidases"/>
    <property type="match status" value="1"/>
</dbReference>
<keyword evidence="4" id="KW-1133">Transmembrane helix</keyword>
<name>A0A2H9N5L5_9BACT</name>
<dbReference type="Pfam" id="PF00331">
    <property type="entry name" value="Glyco_hydro_10"/>
    <property type="match status" value="1"/>
</dbReference>
<dbReference type="GO" id="GO:0004553">
    <property type="term" value="F:hydrolase activity, hydrolyzing O-glycosyl compounds"/>
    <property type="evidence" value="ECO:0007669"/>
    <property type="project" value="InterPro"/>
</dbReference>
<evidence type="ECO:0000256" key="4">
    <source>
        <dbReference type="SAM" id="Phobius"/>
    </source>
</evidence>
<keyword evidence="3" id="KW-0624">Polysaccharide degradation</keyword>
<keyword evidence="1" id="KW-0378">Hydrolase</keyword>